<keyword evidence="2" id="KW-1185">Reference proteome</keyword>
<name>A0ABR2Z6M6_9AGAR</name>
<proteinExistence type="predicted"/>
<evidence type="ECO:0000313" key="1">
    <source>
        <dbReference type="EMBL" id="KAL0056579.1"/>
    </source>
</evidence>
<gene>
    <name evidence="1" type="ORF">AAF712_016815</name>
</gene>
<reference evidence="1 2" key="1">
    <citation type="submission" date="2024-05" db="EMBL/GenBank/DDBJ databases">
        <title>A draft genome resource for the thread blight pathogen Marasmius tenuissimus strain MS-2.</title>
        <authorList>
            <person name="Yulfo-Soto G.E."/>
            <person name="Baruah I.K."/>
            <person name="Amoako-Attah I."/>
            <person name="Bukari Y."/>
            <person name="Meinhardt L.W."/>
            <person name="Bailey B.A."/>
            <person name="Cohen S.P."/>
        </authorList>
    </citation>
    <scope>NUCLEOTIDE SEQUENCE [LARGE SCALE GENOMIC DNA]</scope>
    <source>
        <strain evidence="1 2">MS-2</strain>
    </source>
</reference>
<protein>
    <submittedName>
        <fullName evidence="1">Uncharacterized protein</fullName>
    </submittedName>
</protein>
<evidence type="ECO:0000313" key="2">
    <source>
        <dbReference type="Proteomes" id="UP001437256"/>
    </source>
</evidence>
<dbReference type="Proteomes" id="UP001437256">
    <property type="component" value="Unassembled WGS sequence"/>
</dbReference>
<accession>A0ABR2Z6M6</accession>
<dbReference type="EMBL" id="JBBXMP010001284">
    <property type="protein sequence ID" value="KAL0056579.1"/>
    <property type="molecule type" value="Genomic_DNA"/>
</dbReference>
<organism evidence="1 2">
    <name type="scientific">Marasmius tenuissimus</name>
    <dbReference type="NCBI Taxonomy" id="585030"/>
    <lineage>
        <taxon>Eukaryota</taxon>
        <taxon>Fungi</taxon>
        <taxon>Dikarya</taxon>
        <taxon>Basidiomycota</taxon>
        <taxon>Agaricomycotina</taxon>
        <taxon>Agaricomycetes</taxon>
        <taxon>Agaricomycetidae</taxon>
        <taxon>Agaricales</taxon>
        <taxon>Marasmiineae</taxon>
        <taxon>Marasmiaceae</taxon>
        <taxon>Marasmius</taxon>
    </lineage>
</organism>
<sequence length="241" mass="26948">MEDVTTHRSPPPDNNNDLAQQNIVFDSSPEVFNARGMRSANRNPNRNLAPCDYSNLPPGFLNTFGHVTRNEDGLMPSYTAAIEHWQKNVSPEILDVVYDSGGWIALHLFDGGTLQRLSDAKNGNEVEKAIRQYVLGFPGVSPGDVEVMVAQPRCQFLAASNKHAPPRIIFVWVKDAHVRGALIQQQTHDVSDICTFHVTAVDFDRPSWYVMNVTPTFKDVPLATLRVNARYAMANIMFHDC</sequence>
<comment type="caution">
    <text evidence="1">The sequence shown here is derived from an EMBL/GenBank/DDBJ whole genome shotgun (WGS) entry which is preliminary data.</text>
</comment>